<protein>
    <submittedName>
        <fullName evidence="2">Uncharacterized protein</fullName>
    </submittedName>
</protein>
<evidence type="ECO:0000313" key="3">
    <source>
        <dbReference type="Proteomes" id="UP000053558"/>
    </source>
</evidence>
<dbReference type="RefSeq" id="XP_007774735.1">
    <property type="nucleotide sequence ID" value="XM_007776545.1"/>
</dbReference>
<feature type="region of interest" description="Disordered" evidence="1">
    <location>
        <begin position="48"/>
        <end position="188"/>
    </location>
</feature>
<feature type="region of interest" description="Disordered" evidence="1">
    <location>
        <begin position="236"/>
        <end position="270"/>
    </location>
</feature>
<name>A0A5M3M7Y1_CONPW</name>
<gene>
    <name evidence="2" type="ORF">CONPUDRAFT_159464</name>
</gene>
<dbReference type="GeneID" id="19204092"/>
<proteinExistence type="predicted"/>
<evidence type="ECO:0000256" key="1">
    <source>
        <dbReference type="SAM" id="MobiDB-lite"/>
    </source>
</evidence>
<reference evidence="3" key="1">
    <citation type="journal article" date="2012" name="Science">
        <title>The Paleozoic origin of enzymatic lignin decomposition reconstructed from 31 fungal genomes.</title>
        <authorList>
            <person name="Floudas D."/>
            <person name="Binder M."/>
            <person name="Riley R."/>
            <person name="Barry K."/>
            <person name="Blanchette R.A."/>
            <person name="Henrissat B."/>
            <person name="Martinez A.T."/>
            <person name="Otillar R."/>
            <person name="Spatafora J.W."/>
            <person name="Yadav J.S."/>
            <person name="Aerts A."/>
            <person name="Benoit I."/>
            <person name="Boyd A."/>
            <person name="Carlson A."/>
            <person name="Copeland A."/>
            <person name="Coutinho P.M."/>
            <person name="de Vries R.P."/>
            <person name="Ferreira P."/>
            <person name="Findley K."/>
            <person name="Foster B."/>
            <person name="Gaskell J."/>
            <person name="Glotzer D."/>
            <person name="Gorecki P."/>
            <person name="Heitman J."/>
            <person name="Hesse C."/>
            <person name="Hori C."/>
            <person name="Igarashi K."/>
            <person name="Jurgens J.A."/>
            <person name="Kallen N."/>
            <person name="Kersten P."/>
            <person name="Kohler A."/>
            <person name="Kuees U."/>
            <person name="Kumar T.K.A."/>
            <person name="Kuo A."/>
            <person name="LaButti K."/>
            <person name="Larrondo L.F."/>
            <person name="Lindquist E."/>
            <person name="Ling A."/>
            <person name="Lombard V."/>
            <person name="Lucas S."/>
            <person name="Lundell T."/>
            <person name="Martin R."/>
            <person name="McLaughlin D.J."/>
            <person name="Morgenstern I."/>
            <person name="Morin E."/>
            <person name="Murat C."/>
            <person name="Nagy L.G."/>
            <person name="Nolan M."/>
            <person name="Ohm R.A."/>
            <person name="Patyshakuliyeva A."/>
            <person name="Rokas A."/>
            <person name="Ruiz-Duenas F.J."/>
            <person name="Sabat G."/>
            <person name="Salamov A."/>
            <person name="Samejima M."/>
            <person name="Schmutz J."/>
            <person name="Slot J.C."/>
            <person name="St John F."/>
            <person name="Stenlid J."/>
            <person name="Sun H."/>
            <person name="Sun S."/>
            <person name="Syed K."/>
            <person name="Tsang A."/>
            <person name="Wiebenga A."/>
            <person name="Young D."/>
            <person name="Pisabarro A."/>
            <person name="Eastwood D.C."/>
            <person name="Martin F."/>
            <person name="Cullen D."/>
            <person name="Grigoriev I.V."/>
            <person name="Hibbett D.S."/>
        </authorList>
    </citation>
    <scope>NUCLEOTIDE SEQUENCE [LARGE SCALE GENOMIC DNA]</scope>
    <source>
        <strain evidence="3">RWD-64-598 SS2</strain>
    </source>
</reference>
<dbReference type="Proteomes" id="UP000053558">
    <property type="component" value="Unassembled WGS sequence"/>
</dbReference>
<feature type="compositionally biased region" description="Basic and acidic residues" evidence="1">
    <location>
        <begin position="126"/>
        <end position="147"/>
    </location>
</feature>
<feature type="compositionally biased region" description="Low complexity" evidence="1">
    <location>
        <begin position="87"/>
        <end position="101"/>
    </location>
</feature>
<dbReference type="AlphaFoldDB" id="A0A5M3M7Y1"/>
<dbReference type="EMBL" id="JH711589">
    <property type="protein sequence ID" value="EIW75338.1"/>
    <property type="molecule type" value="Genomic_DNA"/>
</dbReference>
<comment type="caution">
    <text evidence="2">The sequence shown here is derived from an EMBL/GenBank/DDBJ whole genome shotgun (WGS) entry which is preliminary data.</text>
</comment>
<accession>A0A5M3M7Y1</accession>
<sequence>MDVNMKNWLWKAVRIICPVFRLDGNNWKFKDLLKDLYSRFHRSNCQPHNQWAKKHVRAASAEPRPSQKRAKTSAPTDDDGGSTGNSTNDDIGTTGEGTTINSVRTTGEGADSNTGSAGEGANSDARAGEGADSDAGRAGKGVVHGESEAANGEMLDSQQTSEQCNSPERQANSETHSRDMEQEEEPGEMTRIVDPLATAFVRHESITLNRLETSHAPAAINPNLLNLSEAPLSLTSMPAENQGLPPGATESENSGEHAASGQGSQGDGEEHVGTTVLVSQSSPATGRKKSKFVVPQTINAKWMCIRAWIAEDSGDRAGCSQAYYDKYWESVEDKENWQKQAAEAAKQAGVHPCRKACTRSKRNVQA</sequence>
<keyword evidence="3" id="KW-1185">Reference proteome</keyword>
<dbReference type="KEGG" id="cput:CONPUDRAFT_159464"/>
<feature type="compositionally biased region" description="Polar residues" evidence="1">
    <location>
        <begin position="156"/>
        <end position="174"/>
    </location>
</feature>
<evidence type="ECO:0000313" key="2">
    <source>
        <dbReference type="EMBL" id="EIW75338.1"/>
    </source>
</evidence>
<organism evidence="2 3">
    <name type="scientific">Coniophora puteana (strain RWD-64-598)</name>
    <name type="common">Brown rot fungus</name>
    <dbReference type="NCBI Taxonomy" id="741705"/>
    <lineage>
        <taxon>Eukaryota</taxon>
        <taxon>Fungi</taxon>
        <taxon>Dikarya</taxon>
        <taxon>Basidiomycota</taxon>
        <taxon>Agaricomycotina</taxon>
        <taxon>Agaricomycetes</taxon>
        <taxon>Agaricomycetidae</taxon>
        <taxon>Boletales</taxon>
        <taxon>Coniophorineae</taxon>
        <taxon>Coniophoraceae</taxon>
        <taxon>Coniophora</taxon>
    </lineage>
</organism>